<evidence type="ECO:0000256" key="3">
    <source>
        <dbReference type="ARBA" id="ARBA00010551"/>
    </source>
</evidence>
<dbReference type="SUPFAM" id="SSF54373">
    <property type="entry name" value="FAD-linked reductases, C-terminal domain"/>
    <property type="match status" value="1"/>
</dbReference>
<comment type="caution">
    <text evidence="13">The sequence shown here is derived from an EMBL/GenBank/DDBJ whole genome shotgun (WGS) entry which is preliminary data.</text>
</comment>
<dbReference type="FunCoup" id="D3BKE4">
    <property type="interactions" value="99"/>
</dbReference>
<comment type="similarity">
    <text evidence="3 11">Belongs to the protoporphyrinogen/coproporphyrinogen oxidase family. Protoporphyrinogen oxidase subfamily.</text>
</comment>
<dbReference type="SUPFAM" id="SSF51905">
    <property type="entry name" value="FAD/NAD(P)-binding domain"/>
    <property type="match status" value="1"/>
</dbReference>
<dbReference type="Proteomes" id="UP000001396">
    <property type="component" value="Unassembled WGS sequence"/>
</dbReference>
<dbReference type="InParanoid" id="D3BKE4"/>
<name>D3BKE4_HETP5</name>
<evidence type="ECO:0000256" key="1">
    <source>
        <dbReference type="ARBA" id="ARBA00002600"/>
    </source>
</evidence>
<keyword evidence="8 11" id="KW-0350">Heme biosynthesis</keyword>
<evidence type="ECO:0000256" key="7">
    <source>
        <dbReference type="ARBA" id="ARBA00023002"/>
    </source>
</evidence>
<dbReference type="InterPro" id="IPR050464">
    <property type="entry name" value="Zeta_carotene_desat/Oxidored"/>
</dbReference>
<evidence type="ECO:0000256" key="5">
    <source>
        <dbReference type="ARBA" id="ARBA00022630"/>
    </source>
</evidence>
<dbReference type="Gene3D" id="3.50.50.60">
    <property type="entry name" value="FAD/NAD(P)-binding domain"/>
    <property type="match status" value="1"/>
</dbReference>
<comment type="function">
    <text evidence="1 11">Catalyzes the 6-electron oxidation of protoporphyrinogen-IX to form protoporphyrin-IX.</text>
</comment>
<dbReference type="PANTHER" id="PTHR42923:SF3">
    <property type="entry name" value="PROTOPORPHYRINOGEN OXIDASE"/>
    <property type="match status" value="1"/>
</dbReference>
<keyword evidence="9 11" id="KW-0627">Porphyrin biosynthesis</keyword>
<dbReference type="InterPro" id="IPR036188">
    <property type="entry name" value="FAD/NAD-bd_sf"/>
</dbReference>
<comment type="cofactor">
    <cofactor evidence="11">
        <name>FAD</name>
        <dbReference type="ChEBI" id="CHEBI:57692"/>
    </cofactor>
    <text evidence="11">Binds 1 FAD per subunit.</text>
</comment>
<dbReference type="GO" id="GO:0004729">
    <property type="term" value="F:oxygen-dependent protoporphyrinogen oxidase activity"/>
    <property type="evidence" value="ECO:0007669"/>
    <property type="project" value="UniProtKB-UniRule"/>
</dbReference>
<feature type="domain" description="Amine oxidase" evidence="12">
    <location>
        <begin position="21"/>
        <end position="520"/>
    </location>
</feature>
<comment type="pathway">
    <text evidence="2 11">Porphyrin-containing compound metabolism; protoporphyrin-IX biosynthesis; protoporphyrin-IX from protoporphyrinogen-IX: step 1/1.</text>
</comment>
<sequence>MSSSILTQGGKRVAVLGGGVSGLTAYHYLTKRVGLAAQLRAKQNEDDMLKIDLFESSPRTGGRIETEVWEKSVIERGPRSIRVAGHGIHTLDLVAELRLENQILFACKKAKTRYMLIDGKVQPLPSSFLNAVRFGFSNGLVYPILSEIFRSRSKEEDESIQSFFSRRLGENAASMFVEPVCLGIHGGDYTRLSIKSCFPSLYELERESGSLILGSLLAKKKQEAESLEKTALSLDHDSVRRVKSMLNKDNDSTRIFSFKDGGLQMLTDKLTKSIPERKLYMNTHIQSIERSDKNGTPVYRLVDSHGNEHEYDTVVSTVPLHQWASKKPLGSFDSELAALCSKMEYSNIAVVNLVYDSTPVRARVSGLGFGYLVASREGLPVLGVAVDSNTFPESAGMGNGGARSIITVMIGGNSGISQRNPQWQDVINMKKSTLIDIAIKHVEQYLGLNEAQTRPIHTAATIYHNAIPHYSVGHQALCKQIEQHLQDKYKGTLQLGGNHMIGVGVNDSIYNSKSIAQKVINRIFNNNNKDNVHYRTDIVK</sequence>
<dbReference type="AlphaFoldDB" id="D3BKE4"/>
<gene>
    <name evidence="13" type="primary">hemG</name>
    <name evidence="13" type="ORF">PPL_09025</name>
</gene>
<accession>D3BKE4</accession>
<proteinExistence type="inferred from homology"/>
<dbReference type="EMBL" id="ADBJ01000038">
    <property type="protein sequence ID" value="EFA78374.1"/>
    <property type="molecule type" value="Genomic_DNA"/>
</dbReference>
<dbReference type="GO" id="GO:0006782">
    <property type="term" value="P:protoporphyrinogen IX biosynthetic process"/>
    <property type="evidence" value="ECO:0007669"/>
    <property type="project" value="UniProtKB-UniRule"/>
</dbReference>
<keyword evidence="14" id="KW-1185">Reference proteome</keyword>
<reference evidence="13 14" key="1">
    <citation type="journal article" date="2011" name="Genome Res.">
        <title>Phylogeny-wide analysis of social amoeba genomes highlights ancient origins for complex intercellular communication.</title>
        <authorList>
            <person name="Heidel A.J."/>
            <person name="Lawal H.M."/>
            <person name="Felder M."/>
            <person name="Schilde C."/>
            <person name="Helps N.R."/>
            <person name="Tunggal B."/>
            <person name="Rivero F."/>
            <person name="John U."/>
            <person name="Schleicher M."/>
            <person name="Eichinger L."/>
            <person name="Platzer M."/>
            <person name="Noegel A.A."/>
            <person name="Schaap P."/>
            <person name="Gloeckner G."/>
        </authorList>
    </citation>
    <scope>NUCLEOTIDE SEQUENCE [LARGE SCALE GENOMIC DNA]</scope>
    <source>
        <strain evidence="14">ATCC 26659 / Pp 5 / PN500</strain>
    </source>
</reference>
<dbReference type="GO" id="GO:0005743">
    <property type="term" value="C:mitochondrial inner membrane"/>
    <property type="evidence" value="ECO:0007669"/>
    <property type="project" value="UniProtKB-SubCell"/>
</dbReference>
<evidence type="ECO:0000256" key="9">
    <source>
        <dbReference type="ARBA" id="ARBA00023244"/>
    </source>
</evidence>
<dbReference type="EC" id="1.3.3.4" evidence="4 11"/>
<keyword evidence="6 11" id="KW-0274">FAD</keyword>
<evidence type="ECO:0000259" key="12">
    <source>
        <dbReference type="Pfam" id="PF01593"/>
    </source>
</evidence>
<keyword evidence="7 11" id="KW-0560">Oxidoreductase</keyword>
<dbReference type="UniPathway" id="UPA00251">
    <property type="reaction ID" value="UER00324"/>
</dbReference>
<evidence type="ECO:0000256" key="10">
    <source>
        <dbReference type="ARBA" id="ARBA00047554"/>
    </source>
</evidence>
<dbReference type="STRING" id="670386.D3BKE4"/>
<evidence type="ECO:0000256" key="8">
    <source>
        <dbReference type="ARBA" id="ARBA00023133"/>
    </source>
</evidence>
<comment type="catalytic activity">
    <reaction evidence="10 11">
        <text>protoporphyrinogen IX + 3 O2 = protoporphyrin IX + 3 H2O2</text>
        <dbReference type="Rhea" id="RHEA:25576"/>
        <dbReference type="ChEBI" id="CHEBI:15379"/>
        <dbReference type="ChEBI" id="CHEBI:16240"/>
        <dbReference type="ChEBI" id="CHEBI:57306"/>
        <dbReference type="ChEBI" id="CHEBI:57307"/>
        <dbReference type="EC" id="1.3.3.4"/>
    </reaction>
</comment>
<dbReference type="Pfam" id="PF01593">
    <property type="entry name" value="Amino_oxidase"/>
    <property type="match status" value="1"/>
</dbReference>
<evidence type="ECO:0000313" key="14">
    <source>
        <dbReference type="Proteomes" id="UP000001396"/>
    </source>
</evidence>
<dbReference type="NCBIfam" id="TIGR00562">
    <property type="entry name" value="proto_IX_ox"/>
    <property type="match status" value="1"/>
</dbReference>
<dbReference type="InterPro" id="IPR004572">
    <property type="entry name" value="Protoporphyrinogen_oxidase"/>
</dbReference>
<evidence type="ECO:0000313" key="13">
    <source>
        <dbReference type="EMBL" id="EFA78374.1"/>
    </source>
</evidence>
<dbReference type="InterPro" id="IPR002937">
    <property type="entry name" value="Amino_oxidase"/>
</dbReference>
<dbReference type="GeneID" id="31364501"/>
<protein>
    <recommendedName>
        <fullName evidence="4 11">Protoporphyrinogen oxidase</fullName>
        <ecNumber evidence="4 11">1.3.3.4</ecNumber>
    </recommendedName>
</protein>
<comment type="subcellular location">
    <subcellularLocation>
        <location evidence="11">Mitochondrion inner membrane</location>
    </subcellularLocation>
</comment>
<evidence type="ECO:0000256" key="11">
    <source>
        <dbReference type="RuleBase" id="RU367069"/>
    </source>
</evidence>
<dbReference type="RefSeq" id="XP_020430499.1">
    <property type="nucleotide sequence ID" value="XM_020579824.1"/>
</dbReference>
<evidence type="ECO:0000256" key="4">
    <source>
        <dbReference type="ARBA" id="ARBA00012867"/>
    </source>
</evidence>
<organism evidence="13 14">
    <name type="scientific">Heterostelium pallidum (strain ATCC 26659 / Pp 5 / PN500)</name>
    <name type="common">Cellular slime mold</name>
    <name type="synonym">Polysphondylium pallidum</name>
    <dbReference type="NCBI Taxonomy" id="670386"/>
    <lineage>
        <taxon>Eukaryota</taxon>
        <taxon>Amoebozoa</taxon>
        <taxon>Evosea</taxon>
        <taxon>Eumycetozoa</taxon>
        <taxon>Dictyostelia</taxon>
        <taxon>Acytosteliales</taxon>
        <taxon>Acytosteliaceae</taxon>
        <taxon>Heterostelium</taxon>
    </lineage>
</organism>
<dbReference type="OMA" id="EHNQAVQ"/>
<keyword evidence="5 11" id="KW-0285">Flavoprotein</keyword>
<evidence type="ECO:0000256" key="2">
    <source>
        <dbReference type="ARBA" id="ARBA00005073"/>
    </source>
</evidence>
<evidence type="ECO:0000256" key="6">
    <source>
        <dbReference type="ARBA" id="ARBA00022827"/>
    </source>
</evidence>
<dbReference type="PANTHER" id="PTHR42923">
    <property type="entry name" value="PROTOPORPHYRINOGEN OXIDASE"/>
    <property type="match status" value="1"/>
</dbReference>